<sequence>MYPPMPSFGPAHPPIQTSSYQPYLAYGAPPNAFQPAQKEEARDHSGFHSSPPTFTSYPTGSSSAQPLSSAGYQQAASKAQEQYYQNYQASRPPMGPNSFTPSSVPSSVGSPMLPDFSQPTGHRFPPPVSSSPISFPMPPLSSLGISNLVAPPPVPNSGYGQESGPPTQQTFQQYPPMGEQQQQQPFFG</sequence>
<dbReference type="AlphaFoldDB" id="A0A915ECG5"/>
<evidence type="ECO:0000313" key="3">
    <source>
        <dbReference type="WBParaSite" id="jg5206"/>
    </source>
</evidence>
<dbReference type="WBParaSite" id="jg5206">
    <property type="protein sequence ID" value="jg5206"/>
    <property type="gene ID" value="jg5206"/>
</dbReference>
<feature type="compositionally biased region" description="Polar residues" evidence="1">
    <location>
        <begin position="47"/>
        <end position="89"/>
    </location>
</feature>
<feature type="compositionally biased region" description="Pro residues" evidence="1">
    <location>
        <begin position="124"/>
        <end position="139"/>
    </location>
</feature>
<reference evidence="3" key="1">
    <citation type="submission" date="2022-11" db="UniProtKB">
        <authorList>
            <consortium name="WormBaseParasite"/>
        </authorList>
    </citation>
    <scope>IDENTIFICATION</scope>
</reference>
<feature type="region of interest" description="Disordered" evidence="1">
    <location>
        <begin position="1"/>
        <end position="188"/>
    </location>
</feature>
<feature type="compositionally biased region" description="Pro residues" evidence="1">
    <location>
        <begin position="1"/>
        <end position="13"/>
    </location>
</feature>
<feature type="compositionally biased region" description="Low complexity" evidence="1">
    <location>
        <begin position="96"/>
        <end position="114"/>
    </location>
</feature>
<feature type="compositionally biased region" description="Basic and acidic residues" evidence="1">
    <location>
        <begin position="37"/>
        <end position="46"/>
    </location>
</feature>
<proteinExistence type="predicted"/>
<accession>A0A915ECG5</accession>
<organism evidence="2 3">
    <name type="scientific">Ditylenchus dipsaci</name>
    <dbReference type="NCBI Taxonomy" id="166011"/>
    <lineage>
        <taxon>Eukaryota</taxon>
        <taxon>Metazoa</taxon>
        <taxon>Ecdysozoa</taxon>
        <taxon>Nematoda</taxon>
        <taxon>Chromadorea</taxon>
        <taxon>Rhabditida</taxon>
        <taxon>Tylenchina</taxon>
        <taxon>Tylenchomorpha</taxon>
        <taxon>Sphaerularioidea</taxon>
        <taxon>Anguinidae</taxon>
        <taxon>Anguininae</taxon>
        <taxon>Ditylenchus</taxon>
    </lineage>
</organism>
<name>A0A915ECG5_9BILA</name>
<protein>
    <submittedName>
        <fullName evidence="3">Uncharacterized protein</fullName>
    </submittedName>
</protein>
<keyword evidence="2" id="KW-1185">Reference proteome</keyword>
<dbReference type="Proteomes" id="UP000887574">
    <property type="component" value="Unplaced"/>
</dbReference>
<evidence type="ECO:0000256" key="1">
    <source>
        <dbReference type="SAM" id="MobiDB-lite"/>
    </source>
</evidence>
<evidence type="ECO:0000313" key="2">
    <source>
        <dbReference type="Proteomes" id="UP000887574"/>
    </source>
</evidence>
<feature type="compositionally biased region" description="Low complexity" evidence="1">
    <location>
        <begin position="165"/>
        <end position="188"/>
    </location>
</feature>